<dbReference type="Pfam" id="PF02080">
    <property type="entry name" value="TrkA_C"/>
    <property type="match status" value="1"/>
</dbReference>
<dbReference type="InterPro" id="IPR036721">
    <property type="entry name" value="RCK_C_sf"/>
</dbReference>
<evidence type="ECO:0000313" key="2">
    <source>
        <dbReference type="EMBL" id="GAA1702180.1"/>
    </source>
</evidence>
<comment type="caution">
    <text evidence="2">The sequence shown here is derived from an EMBL/GenBank/DDBJ whole genome shotgun (WGS) entry which is preliminary data.</text>
</comment>
<dbReference type="Proteomes" id="UP001501690">
    <property type="component" value="Unassembled WGS sequence"/>
</dbReference>
<keyword evidence="3" id="KW-1185">Reference proteome</keyword>
<dbReference type="Gene3D" id="3.30.70.1450">
    <property type="entry name" value="Regulator of K+ conductance, C-terminal domain"/>
    <property type="match status" value="1"/>
</dbReference>
<dbReference type="PIRSF" id="PIRSF005028">
    <property type="entry name" value="KhtT"/>
    <property type="match status" value="1"/>
</dbReference>
<dbReference type="SUPFAM" id="SSF116726">
    <property type="entry name" value="TrkA C-terminal domain-like"/>
    <property type="match status" value="1"/>
</dbReference>
<proteinExistence type="predicted"/>
<sequence length="165" mass="17520">MGRMPVHVERAELPGIGIRHDILTDNGRRLSVINFRDGGREIAISDEDDPDRCGDTLSLTDDEATALSEVLGGSVILTQLAGLQEQVAGLNMEKVPVRADSPYVGRPLGDTKARTLTRCSIVAIVRESGVVAAPEPADVLLSGDTLVVVGTREGIEKLVRILNGA</sequence>
<dbReference type="PANTHER" id="PTHR30445:SF8">
    <property type="entry name" value="K(+)_H(+) ANTIPORTER SUBUNIT KHTT"/>
    <property type="match status" value="1"/>
</dbReference>
<evidence type="ECO:0000259" key="1">
    <source>
        <dbReference type="PROSITE" id="PS51202"/>
    </source>
</evidence>
<dbReference type="InterPro" id="IPR050144">
    <property type="entry name" value="AAE_transporter"/>
</dbReference>
<protein>
    <submittedName>
        <fullName evidence="2">Cation:proton antiporter regulatory subunit</fullName>
    </submittedName>
</protein>
<evidence type="ECO:0000313" key="3">
    <source>
        <dbReference type="Proteomes" id="UP001501690"/>
    </source>
</evidence>
<gene>
    <name evidence="2" type="ORF">GCM10009808_20150</name>
</gene>
<dbReference type="InterPro" id="IPR006037">
    <property type="entry name" value="RCK_C"/>
</dbReference>
<dbReference type="PANTHER" id="PTHR30445">
    <property type="entry name" value="K(+)_H(+) ANTIPORTER SUBUNIT KHTT"/>
    <property type="match status" value="1"/>
</dbReference>
<dbReference type="Pfam" id="PF25991">
    <property type="entry name" value="KhtT_N"/>
    <property type="match status" value="1"/>
</dbReference>
<dbReference type="InterPro" id="IPR058776">
    <property type="entry name" value="KhtT-like_N"/>
</dbReference>
<feature type="domain" description="RCK C-terminal" evidence="1">
    <location>
        <begin position="80"/>
        <end position="164"/>
    </location>
</feature>
<dbReference type="PROSITE" id="PS51202">
    <property type="entry name" value="RCK_C"/>
    <property type="match status" value="1"/>
</dbReference>
<reference evidence="2 3" key="1">
    <citation type="journal article" date="2019" name="Int. J. Syst. Evol. Microbiol.">
        <title>The Global Catalogue of Microorganisms (GCM) 10K type strain sequencing project: providing services to taxonomists for standard genome sequencing and annotation.</title>
        <authorList>
            <consortium name="The Broad Institute Genomics Platform"/>
            <consortium name="The Broad Institute Genome Sequencing Center for Infectious Disease"/>
            <person name="Wu L."/>
            <person name="Ma J."/>
        </authorList>
    </citation>
    <scope>NUCLEOTIDE SEQUENCE [LARGE SCALE GENOMIC DNA]</scope>
    <source>
        <strain evidence="2 3">JCM 15577</strain>
    </source>
</reference>
<dbReference type="InterPro" id="IPR026278">
    <property type="entry name" value="KhtT"/>
</dbReference>
<name>A0ABN2IC89_9MICO</name>
<organism evidence="2 3">
    <name type="scientific">Microbacterium sediminicola</name>
    <dbReference type="NCBI Taxonomy" id="415210"/>
    <lineage>
        <taxon>Bacteria</taxon>
        <taxon>Bacillati</taxon>
        <taxon>Actinomycetota</taxon>
        <taxon>Actinomycetes</taxon>
        <taxon>Micrococcales</taxon>
        <taxon>Microbacteriaceae</taxon>
        <taxon>Microbacterium</taxon>
    </lineage>
</organism>
<dbReference type="EMBL" id="BAAAPL010000002">
    <property type="protein sequence ID" value="GAA1702180.1"/>
    <property type="molecule type" value="Genomic_DNA"/>
</dbReference>
<accession>A0ABN2IC89</accession>